<dbReference type="Proteomes" id="UP000335636">
    <property type="component" value="Unassembled WGS sequence"/>
</dbReference>
<comment type="similarity">
    <text evidence="1">Belongs to the TRAFAC class translation factor GTPase superfamily. Classic translation factor GTPase family. EF-Tu/EF-1A subfamily.</text>
</comment>
<dbReference type="AlphaFoldDB" id="A0A5E4D4E0"/>
<dbReference type="Pfam" id="PF22594">
    <property type="entry name" value="GTP-eEF1A_C"/>
    <property type="match status" value="1"/>
</dbReference>
<keyword evidence="2" id="KW-0547">Nucleotide-binding</keyword>
<evidence type="ECO:0000256" key="1">
    <source>
        <dbReference type="ARBA" id="ARBA00007249"/>
    </source>
</evidence>
<comment type="caution">
    <text evidence="7">The sequence shown here is derived from an EMBL/GenBank/DDBJ whole genome shotgun (WGS) entry which is preliminary data.</text>
</comment>
<reference evidence="7" key="1">
    <citation type="submission" date="2019-04" db="EMBL/GenBank/DDBJ databases">
        <authorList>
            <person name="Alioto T."/>
            <person name="Alioto T."/>
        </authorList>
    </citation>
    <scope>NUCLEOTIDE SEQUENCE [LARGE SCALE GENOMIC DNA]</scope>
</reference>
<accession>A0A5E4D4E0</accession>
<evidence type="ECO:0000313" key="7">
    <source>
        <dbReference type="EMBL" id="VTJ89054.1"/>
    </source>
</evidence>
<evidence type="ECO:0000259" key="6">
    <source>
        <dbReference type="Pfam" id="PF22594"/>
    </source>
</evidence>
<evidence type="ECO:0000256" key="5">
    <source>
        <dbReference type="ARBA" id="ARBA00023134"/>
    </source>
</evidence>
<dbReference type="GO" id="GO:0005525">
    <property type="term" value="F:GTP binding"/>
    <property type="evidence" value="ECO:0007669"/>
    <property type="project" value="UniProtKB-KW"/>
</dbReference>
<feature type="non-terminal residue" evidence="7">
    <location>
        <position position="1"/>
    </location>
</feature>
<evidence type="ECO:0000256" key="4">
    <source>
        <dbReference type="ARBA" id="ARBA00022917"/>
    </source>
</evidence>
<keyword evidence="5" id="KW-0342">GTP-binding</keyword>
<dbReference type="EMBL" id="CABDUW010003327">
    <property type="protein sequence ID" value="VTJ89054.1"/>
    <property type="molecule type" value="Genomic_DNA"/>
</dbReference>
<dbReference type="PANTHER" id="PTHR44830">
    <property type="entry name" value="ELONGATION FACTOR 1 ALPHA"/>
    <property type="match status" value="1"/>
</dbReference>
<keyword evidence="8" id="KW-1185">Reference proteome</keyword>
<evidence type="ECO:0000313" key="8">
    <source>
        <dbReference type="Proteomes" id="UP000335636"/>
    </source>
</evidence>
<dbReference type="SUPFAM" id="SSF50465">
    <property type="entry name" value="EF-Tu/eEF-1alpha/eIF2-gamma C-terminal domain"/>
    <property type="match status" value="1"/>
</dbReference>
<dbReference type="GO" id="GO:0003746">
    <property type="term" value="F:translation elongation factor activity"/>
    <property type="evidence" value="ECO:0007669"/>
    <property type="project" value="UniProtKB-KW"/>
</dbReference>
<sequence>QISAGYAPALDCHTAHIACSFAELKEKIHYHTGKKMEDGPKVLKSGDAAIVDMFAGKSMCVESFLDCPPLGNFVVHDMTRTESSVGVIKAMEKKAGRAVKVTKSAQKAQKAE</sequence>
<evidence type="ECO:0000256" key="3">
    <source>
        <dbReference type="ARBA" id="ARBA00022768"/>
    </source>
</evidence>
<dbReference type="FunFam" id="2.40.30.10:FF:000005">
    <property type="entry name" value="Elongation factor 1-alpha"/>
    <property type="match status" value="1"/>
</dbReference>
<proteinExistence type="inferred from homology"/>
<feature type="domain" description="GTP-eEF1A C-terminal" evidence="6">
    <location>
        <begin position="1"/>
        <end position="88"/>
    </location>
</feature>
<dbReference type="InterPro" id="IPR054696">
    <property type="entry name" value="GTP-eEF1A_C"/>
</dbReference>
<dbReference type="Gene3D" id="2.40.30.10">
    <property type="entry name" value="Translation factors"/>
    <property type="match status" value="1"/>
</dbReference>
<name>A0A5E4D4E0_MARMO</name>
<keyword evidence="4" id="KW-0648">Protein biosynthesis</keyword>
<gene>
    <name evidence="7" type="ORF">MONAX_5E045321</name>
</gene>
<keyword evidence="3" id="KW-0251">Elongation factor</keyword>
<organism evidence="7 8">
    <name type="scientific">Marmota monax</name>
    <name type="common">Woodchuck</name>
    <dbReference type="NCBI Taxonomy" id="9995"/>
    <lineage>
        <taxon>Eukaryota</taxon>
        <taxon>Metazoa</taxon>
        <taxon>Chordata</taxon>
        <taxon>Craniata</taxon>
        <taxon>Vertebrata</taxon>
        <taxon>Euteleostomi</taxon>
        <taxon>Mammalia</taxon>
        <taxon>Eutheria</taxon>
        <taxon>Euarchontoglires</taxon>
        <taxon>Glires</taxon>
        <taxon>Rodentia</taxon>
        <taxon>Sciuromorpha</taxon>
        <taxon>Sciuridae</taxon>
        <taxon>Xerinae</taxon>
        <taxon>Marmotini</taxon>
        <taxon>Marmota</taxon>
    </lineage>
</organism>
<dbReference type="InterPro" id="IPR009001">
    <property type="entry name" value="Transl_elong_EF1A/Init_IF2_C"/>
</dbReference>
<protein>
    <recommendedName>
        <fullName evidence="6">GTP-eEF1A C-terminal domain-containing protein</fullName>
    </recommendedName>
</protein>
<dbReference type="PANTHER" id="PTHR44830:SF1">
    <property type="entry name" value="TR-TYPE G DOMAIN-CONTAINING PROTEIN"/>
    <property type="match status" value="1"/>
</dbReference>
<evidence type="ECO:0000256" key="2">
    <source>
        <dbReference type="ARBA" id="ARBA00022741"/>
    </source>
</evidence>